<dbReference type="InterPro" id="IPR000310">
    <property type="entry name" value="Orn/Lys/Arg_deCO2ase_major_dom"/>
</dbReference>
<feature type="domain" description="Orn/Lys/Arg decarboxylase C-terminal" evidence="7">
    <location>
        <begin position="408"/>
        <end position="463"/>
    </location>
</feature>
<name>A0A4R4FBU6_9FIRM</name>
<dbReference type="PANTHER" id="PTHR43277">
    <property type="entry name" value="ARGININE DECARBOXYLASE"/>
    <property type="match status" value="1"/>
</dbReference>
<evidence type="ECO:0000256" key="2">
    <source>
        <dbReference type="ARBA" id="ARBA00010671"/>
    </source>
</evidence>
<keyword evidence="3" id="KW-0210">Decarboxylase</keyword>
<comment type="cofactor">
    <cofactor evidence="1">
        <name>pyridoxal 5'-phosphate</name>
        <dbReference type="ChEBI" id="CHEBI:597326"/>
    </cofactor>
</comment>
<dbReference type="Gene3D" id="3.90.100.10">
    <property type="entry name" value="Orn/Lys/Arg decarboxylase, C-terminal domain"/>
    <property type="match status" value="1"/>
</dbReference>
<evidence type="ECO:0000256" key="4">
    <source>
        <dbReference type="ARBA" id="ARBA00022898"/>
    </source>
</evidence>
<comment type="caution">
    <text evidence="8">The sequence shown here is derived from an EMBL/GenBank/DDBJ whole genome shotgun (WGS) entry which is preliminary data.</text>
</comment>
<proteinExistence type="inferred from homology"/>
<evidence type="ECO:0000256" key="5">
    <source>
        <dbReference type="ARBA" id="ARBA00023239"/>
    </source>
</evidence>
<evidence type="ECO:0000256" key="1">
    <source>
        <dbReference type="ARBA" id="ARBA00001933"/>
    </source>
</evidence>
<comment type="similarity">
    <text evidence="2">Belongs to the Orn/Lys/Arg decarboxylase class-I family.</text>
</comment>
<protein>
    <submittedName>
        <fullName evidence="8">Amino acid decarboxylase</fullName>
    </submittedName>
</protein>
<keyword evidence="5" id="KW-0456">Lyase</keyword>
<dbReference type="PANTHER" id="PTHR43277:SF3">
    <property type="entry name" value="DECARBOXYLASE, PUTATIVE-RELATED"/>
    <property type="match status" value="1"/>
</dbReference>
<evidence type="ECO:0000259" key="6">
    <source>
        <dbReference type="Pfam" id="PF01276"/>
    </source>
</evidence>
<dbReference type="GO" id="GO:0016831">
    <property type="term" value="F:carboxy-lyase activity"/>
    <property type="evidence" value="ECO:0007669"/>
    <property type="project" value="UniProtKB-KW"/>
</dbReference>
<evidence type="ECO:0000313" key="9">
    <source>
        <dbReference type="Proteomes" id="UP000295710"/>
    </source>
</evidence>
<gene>
    <name evidence="8" type="ORF">E1963_15580</name>
</gene>
<dbReference type="Proteomes" id="UP000295710">
    <property type="component" value="Unassembled WGS sequence"/>
</dbReference>
<dbReference type="EMBL" id="SMMX01000016">
    <property type="protein sequence ID" value="TDA20731.1"/>
    <property type="molecule type" value="Genomic_DNA"/>
</dbReference>
<dbReference type="Gene3D" id="3.40.640.10">
    <property type="entry name" value="Type I PLP-dependent aspartate aminotransferase-like (Major domain)"/>
    <property type="match status" value="1"/>
</dbReference>
<sequence>MNTIYDKLSEYSDSDFYGFHMPGHKRNADMLKSSIPYQIDITEIEGFDDLHHAQGMLKEAQIRAALVYQAEETHFLVNGSTVGILSAVAGVTKKGDTVLVARNCHKSVYHAIYLNELDPVYLYPGFSTDVCLNTEISAGDVKGALERYPHIRAVIIVSPTYDGVVSDVGSIAAAAHEKGVPLIVDEAHGAHFGFHPYFPENSNTKGADIVVHSLHKTLPSLTQTALLHMNGELVDRGKVREYLHMLQTSSPSYVLMASIDSCIDLLERRGAGMFGPYVELLERTRKELRELKFLQLAETVHFDRSKLIISVKHTDMTGQMLYKALLEDYHLQMEMAAGTYVLAMTSVGDVEEGMRRLVCALRHMDQETGRRMERVSYCGCSGWHELPSGGTLPHLEVFCSSSAAAALKEQAAASGQRSTEMVPWEKSVGCISMEYAYLYPPGSPLIVPGEKVSKEAADMLQWYKGMGFTVEGPARDRYIEVWMQE</sequence>
<dbReference type="InterPro" id="IPR015421">
    <property type="entry name" value="PyrdxlP-dep_Trfase_major"/>
</dbReference>
<dbReference type="InterPro" id="IPR015424">
    <property type="entry name" value="PyrdxlP-dep_Trfase"/>
</dbReference>
<dbReference type="InterPro" id="IPR036633">
    <property type="entry name" value="Prn/Lys/Arg_de-COase_C_sf"/>
</dbReference>
<dbReference type="Pfam" id="PF01276">
    <property type="entry name" value="OKR_DC_1"/>
    <property type="match status" value="1"/>
</dbReference>
<dbReference type="AlphaFoldDB" id="A0A4R4FBU6"/>
<accession>A0A4R4FBU6</accession>
<keyword evidence="4" id="KW-0663">Pyridoxal phosphate</keyword>
<dbReference type="SUPFAM" id="SSF53383">
    <property type="entry name" value="PLP-dependent transferases"/>
    <property type="match status" value="1"/>
</dbReference>
<dbReference type="SUPFAM" id="SSF55904">
    <property type="entry name" value="Ornithine decarboxylase C-terminal domain"/>
    <property type="match status" value="1"/>
</dbReference>
<dbReference type="RefSeq" id="WP_132279922.1">
    <property type="nucleotide sequence ID" value="NZ_JAOBST010000025.1"/>
</dbReference>
<dbReference type="InterPro" id="IPR008286">
    <property type="entry name" value="Prn/Lys/Arg_de-COase_C"/>
</dbReference>
<evidence type="ECO:0000313" key="8">
    <source>
        <dbReference type="EMBL" id="TDA20731.1"/>
    </source>
</evidence>
<evidence type="ECO:0000259" key="7">
    <source>
        <dbReference type="Pfam" id="PF03711"/>
    </source>
</evidence>
<organism evidence="8 9">
    <name type="scientific">Extibacter muris</name>
    <dbReference type="NCBI Taxonomy" id="1796622"/>
    <lineage>
        <taxon>Bacteria</taxon>
        <taxon>Bacillati</taxon>
        <taxon>Bacillota</taxon>
        <taxon>Clostridia</taxon>
        <taxon>Lachnospirales</taxon>
        <taxon>Lachnospiraceae</taxon>
        <taxon>Extibacter</taxon>
    </lineage>
</organism>
<feature type="domain" description="Orn/Lys/Arg decarboxylases family 1 pyridoxal-P attachment site" evidence="6">
    <location>
        <begin position="4"/>
        <end position="298"/>
    </location>
</feature>
<dbReference type="Pfam" id="PF03711">
    <property type="entry name" value="OKR_DC_1_C"/>
    <property type="match status" value="1"/>
</dbReference>
<keyword evidence="9" id="KW-1185">Reference proteome</keyword>
<evidence type="ECO:0000256" key="3">
    <source>
        <dbReference type="ARBA" id="ARBA00022793"/>
    </source>
</evidence>
<reference evidence="8 9" key="1">
    <citation type="journal article" date="2016" name="Nat. Microbiol.">
        <title>The Mouse Intestinal Bacterial Collection (miBC) provides host-specific insight into cultured diversity and functional potential of the gut microbiota.</title>
        <authorList>
            <person name="Lagkouvardos I."/>
            <person name="Pukall R."/>
            <person name="Abt B."/>
            <person name="Foesel B.U."/>
            <person name="Meier-Kolthoff J.P."/>
            <person name="Kumar N."/>
            <person name="Bresciani A."/>
            <person name="Martinez I."/>
            <person name="Just S."/>
            <person name="Ziegler C."/>
            <person name="Brugiroux S."/>
            <person name="Garzetti D."/>
            <person name="Wenning M."/>
            <person name="Bui T.P."/>
            <person name="Wang J."/>
            <person name="Hugenholtz F."/>
            <person name="Plugge C.M."/>
            <person name="Peterson D.A."/>
            <person name="Hornef M.W."/>
            <person name="Baines J.F."/>
            <person name="Smidt H."/>
            <person name="Walter J."/>
            <person name="Kristiansen K."/>
            <person name="Nielsen H.B."/>
            <person name="Haller D."/>
            <person name="Overmann J."/>
            <person name="Stecher B."/>
            <person name="Clavel T."/>
        </authorList>
    </citation>
    <scope>NUCLEOTIDE SEQUENCE [LARGE SCALE GENOMIC DNA]</scope>
    <source>
        <strain evidence="8 9">DSM 28560</strain>
    </source>
</reference>
<dbReference type="InterPro" id="IPR052357">
    <property type="entry name" value="Orn_Lys_Arg_decarboxylase-I"/>
</dbReference>